<comment type="caution">
    <text evidence="2">The sequence shown here is derived from an EMBL/GenBank/DDBJ whole genome shotgun (WGS) entry which is preliminary data.</text>
</comment>
<evidence type="ECO:0000256" key="1">
    <source>
        <dbReference type="SAM" id="Phobius"/>
    </source>
</evidence>
<keyword evidence="1" id="KW-1133">Transmembrane helix</keyword>
<reference evidence="2 3" key="1">
    <citation type="submission" date="2018-11" db="EMBL/GenBank/DDBJ databases">
        <title>Taxonoimc description of Halomarina strain SPP-AMP-1.</title>
        <authorList>
            <person name="Pal Y."/>
            <person name="Srinivasana K."/>
            <person name="Verma A."/>
            <person name="Kumar P."/>
        </authorList>
    </citation>
    <scope>NUCLEOTIDE SEQUENCE [LARGE SCALE GENOMIC DNA]</scope>
    <source>
        <strain evidence="2 3">SPP-AMP-1</strain>
    </source>
</reference>
<feature type="transmembrane region" description="Helical" evidence="1">
    <location>
        <begin position="47"/>
        <end position="70"/>
    </location>
</feature>
<evidence type="ECO:0008006" key="4">
    <source>
        <dbReference type="Google" id="ProtNLM"/>
    </source>
</evidence>
<dbReference type="EMBL" id="RRCH01000003">
    <property type="protein sequence ID" value="RRJ33866.1"/>
    <property type="molecule type" value="Genomic_DNA"/>
</dbReference>
<evidence type="ECO:0000313" key="2">
    <source>
        <dbReference type="EMBL" id="RRJ33866.1"/>
    </source>
</evidence>
<keyword evidence="1" id="KW-0812">Transmembrane</keyword>
<feature type="transmembrane region" description="Helical" evidence="1">
    <location>
        <begin position="115"/>
        <end position="133"/>
    </location>
</feature>
<dbReference type="AlphaFoldDB" id="A0A3P3RK15"/>
<name>A0A3P3RK15_9EURY</name>
<keyword evidence="3" id="KW-1185">Reference proteome</keyword>
<evidence type="ECO:0000313" key="3">
    <source>
        <dbReference type="Proteomes" id="UP000282322"/>
    </source>
</evidence>
<accession>A0A3P3RK15</accession>
<dbReference type="OrthoDB" id="199052at2157"/>
<protein>
    <recommendedName>
        <fullName evidence="4">DUF1440 domain-containing protein</fullName>
    </recommendedName>
</protein>
<sequence length="136" mass="14447">MGGKGGLIGTLVMTAFRVPITRSLPPTANFWAKYIAGGSSEEHTVHGIILHLVYGTVGGVAFVLCCAPGGTGSDVADEWQGIVRGTAFGLLLSVFGVHIVLKWLLDMDLEANERLIFHVGHIIYGLTLGTWVGSNR</sequence>
<organism evidence="2 3">
    <name type="scientific">Halocatena pleomorpha</name>
    <dbReference type="NCBI Taxonomy" id="1785090"/>
    <lineage>
        <taxon>Archaea</taxon>
        <taxon>Methanobacteriati</taxon>
        <taxon>Methanobacteriota</taxon>
        <taxon>Stenosarchaea group</taxon>
        <taxon>Halobacteria</taxon>
        <taxon>Halobacteriales</taxon>
        <taxon>Natronomonadaceae</taxon>
        <taxon>Halocatena</taxon>
    </lineage>
</organism>
<keyword evidence="1" id="KW-0472">Membrane</keyword>
<gene>
    <name evidence="2" type="ORF">EIK79_03090</name>
</gene>
<feature type="transmembrane region" description="Helical" evidence="1">
    <location>
        <begin position="82"/>
        <end position="103"/>
    </location>
</feature>
<dbReference type="Proteomes" id="UP000282322">
    <property type="component" value="Unassembled WGS sequence"/>
</dbReference>
<proteinExistence type="predicted"/>